<evidence type="ECO:0000256" key="4">
    <source>
        <dbReference type="ARBA" id="ARBA00022692"/>
    </source>
</evidence>
<dbReference type="Pfam" id="PF00593">
    <property type="entry name" value="TonB_dep_Rec_b-barrel"/>
    <property type="match status" value="1"/>
</dbReference>
<evidence type="ECO:0000259" key="13">
    <source>
        <dbReference type="Pfam" id="PF07715"/>
    </source>
</evidence>
<evidence type="ECO:0000259" key="12">
    <source>
        <dbReference type="Pfam" id="PF00593"/>
    </source>
</evidence>
<dbReference type="SUPFAM" id="SSF56935">
    <property type="entry name" value="Porins"/>
    <property type="match status" value="1"/>
</dbReference>
<dbReference type="InterPro" id="IPR036942">
    <property type="entry name" value="Beta-barrel_TonB_sf"/>
</dbReference>
<dbReference type="Pfam" id="PF07715">
    <property type="entry name" value="Plug"/>
    <property type="match status" value="1"/>
</dbReference>
<dbReference type="Gene3D" id="2.170.130.10">
    <property type="entry name" value="TonB-dependent receptor, plug domain"/>
    <property type="match status" value="1"/>
</dbReference>
<reference evidence="15" key="1">
    <citation type="submission" date="2020-04" db="EMBL/GenBank/DDBJ databases">
        <title>Description of novel Gluconacetobacter.</title>
        <authorList>
            <person name="Sombolestani A."/>
        </authorList>
    </citation>
    <scope>NUCLEOTIDE SEQUENCE [LARGE SCALE GENOMIC DNA]</scope>
    <source>
        <strain evidence="15">LMG 1745</strain>
    </source>
</reference>
<feature type="domain" description="TonB-dependent receptor plug" evidence="13">
    <location>
        <begin position="102"/>
        <end position="222"/>
    </location>
</feature>
<evidence type="ECO:0000256" key="6">
    <source>
        <dbReference type="ARBA" id="ARBA00023136"/>
    </source>
</evidence>
<dbReference type="PROSITE" id="PS52016">
    <property type="entry name" value="TONB_DEPENDENT_REC_3"/>
    <property type="match status" value="1"/>
</dbReference>
<comment type="caution">
    <text evidence="14">The sequence shown here is derived from an EMBL/GenBank/DDBJ whole genome shotgun (WGS) entry which is preliminary data.</text>
</comment>
<keyword evidence="4 8" id="KW-0812">Transmembrane</keyword>
<keyword evidence="5 9" id="KW-0798">TonB box</keyword>
<dbReference type="PANTHER" id="PTHR47234:SF3">
    <property type="entry name" value="SECRETIN_TONB SHORT N-TERMINAL DOMAIN-CONTAINING PROTEIN"/>
    <property type="match status" value="1"/>
</dbReference>
<reference evidence="14 15" key="2">
    <citation type="submission" date="2020-11" db="EMBL/GenBank/DDBJ databases">
        <title>Description of novel Gluconobacter species.</title>
        <authorList>
            <person name="Cleenwerck I."/>
            <person name="Cnockaert M."/>
            <person name="Borremans W."/>
            <person name="Wieme A.D."/>
            <person name="De Vuyst L."/>
            <person name="Vandamme P."/>
        </authorList>
    </citation>
    <scope>NUCLEOTIDE SEQUENCE [LARGE SCALE GENOMIC DNA]</scope>
    <source>
        <strain evidence="14 15">LMG 1745</strain>
    </source>
</reference>
<keyword evidence="11" id="KW-0732">Signal</keyword>
<gene>
    <name evidence="14" type="ORF">HKD19_14560</name>
</gene>
<sequence>MVVRAFPVRRYLSVLTVVSVLPYSVFAAEDPARKNEAGSKVRTTVTHRHAPAGQKPVRNAAPRTGRAGRISALRQPPVQSAPESISVLGRQEDPVLSPSTRRHSTVNVQVVNAEEIVRTGQSNAMAALEQLIPSVSSPSFSGVGSNRFIRTMQLRNLSADHTLILVNGKRRHLTANFNANAGPNSGTEPADLSLIPLSAIDHIEVITEGASALYGQDAIAGAVNIVLKHNTSGGSLNFVDSGYYKGDGVGVNGYGDYAFKLGKNGGYLDLAAQVSNQLPTNRSGLYTGSMYFPLADGSVDPRQTKAGRDYNRLEGLGHTTMETVSANGAIPLTDHIRAYMTSTYGHRTVENQVTFRNQSNNNTVRALYPDGFIPLMGMTENDFQVNGGVQGTTAGWNWDSYVTYGRDYESYTTLNSDNPTFGLASKRNFYDGADIATQLVAGFKTSHNFHPSFLSGPLLLELGGEYRHDTFQLTAGEYQSWADGGVTVLDGPNTGARATPGASGHIGASPDTASNTARDVFDGHVNLSFHILPKWEWTLGGHAVSYSNLTTTETGSIGTRYDFNKRWAIRANINTGYRPPTLGQENYFYTSTFPTYTFAQLPTTSAAAKALGGGNLKGEYSRSYSIGIDAHPVENFTLTANLYRIAINDRMANSTQFGGTSVENILNNLGLNGIRYVQYYTNPVDTVTNGGDVNASYAVDLHDFGHWLFSIGVNFADTEISHFNQTPSALVALNQTYFDGYARNTLLHSAPKNRETLGITWNLKKWTVAFEEQRYGELTFIANPSLASKDWTVVKPGFISNLTVGYDINPRWSVSIGAQNLFNKYPAQVSKTAQASSSGAFKYPYYSAYGFMGGYYFARVELHL</sequence>
<keyword evidence="3 8" id="KW-1134">Transmembrane beta strand</keyword>
<dbReference type="PANTHER" id="PTHR47234">
    <property type="match status" value="1"/>
</dbReference>
<protein>
    <submittedName>
        <fullName evidence="14">TonB-dependent receptor</fullName>
    </submittedName>
</protein>
<evidence type="ECO:0000256" key="8">
    <source>
        <dbReference type="PROSITE-ProRule" id="PRU01360"/>
    </source>
</evidence>
<evidence type="ECO:0000256" key="9">
    <source>
        <dbReference type="RuleBase" id="RU003357"/>
    </source>
</evidence>
<organism evidence="14 15">
    <name type="scientific">Gluconobacter cadivus</name>
    <dbReference type="NCBI Taxonomy" id="2728101"/>
    <lineage>
        <taxon>Bacteria</taxon>
        <taxon>Pseudomonadati</taxon>
        <taxon>Pseudomonadota</taxon>
        <taxon>Alphaproteobacteria</taxon>
        <taxon>Acetobacterales</taxon>
        <taxon>Acetobacteraceae</taxon>
        <taxon>Gluconobacter</taxon>
    </lineage>
</organism>
<name>A0ABR9YYW4_9PROT</name>
<evidence type="ECO:0000256" key="3">
    <source>
        <dbReference type="ARBA" id="ARBA00022452"/>
    </source>
</evidence>
<dbReference type="Proteomes" id="UP000662701">
    <property type="component" value="Unassembled WGS sequence"/>
</dbReference>
<evidence type="ECO:0000313" key="14">
    <source>
        <dbReference type="EMBL" id="MBF0889753.1"/>
    </source>
</evidence>
<dbReference type="RefSeq" id="WP_194263480.1">
    <property type="nucleotide sequence ID" value="NZ_JABCQH010000024.1"/>
</dbReference>
<comment type="similarity">
    <text evidence="8 9">Belongs to the TonB-dependent receptor family.</text>
</comment>
<evidence type="ECO:0000256" key="2">
    <source>
        <dbReference type="ARBA" id="ARBA00022448"/>
    </source>
</evidence>
<evidence type="ECO:0000256" key="7">
    <source>
        <dbReference type="ARBA" id="ARBA00023237"/>
    </source>
</evidence>
<dbReference type="InterPro" id="IPR012910">
    <property type="entry name" value="Plug_dom"/>
</dbReference>
<evidence type="ECO:0000256" key="10">
    <source>
        <dbReference type="SAM" id="MobiDB-lite"/>
    </source>
</evidence>
<keyword evidence="6 8" id="KW-0472">Membrane</keyword>
<evidence type="ECO:0000256" key="1">
    <source>
        <dbReference type="ARBA" id="ARBA00004571"/>
    </source>
</evidence>
<keyword evidence="2 8" id="KW-0813">Transport</keyword>
<comment type="subcellular location">
    <subcellularLocation>
        <location evidence="1 8">Cell outer membrane</location>
        <topology evidence="1 8">Multi-pass membrane protein</topology>
    </subcellularLocation>
</comment>
<evidence type="ECO:0000313" key="15">
    <source>
        <dbReference type="Proteomes" id="UP000662701"/>
    </source>
</evidence>
<dbReference type="InterPro" id="IPR000531">
    <property type="entry name" value="Beta-barrel_TonB"/>
</dbReference>
<feature type="signal peptide" evidence="11">
    <location>
        <begin position="1"/>
        <end position="27"/>
    </location>
</feature>
<dbReference type="InterPro" id="IPR039426">
    <property type="entry name" value="TonB-dep_rcpt-like"/>
</dbReference>
<feature type="chain" id="PRO_5045676218" evidence="11">
    <location>
        <begin position="28"/>
        <end position="864"/>
    </location>
</feature>
<keyword evidence="14" id="KW-0675">Receptor</keyword>
<evidence type="ECO:0000256" key="11">
    <source>
        <dbReference type="SAM" id="SignalP"/>
    </source>
</evidence>
<dbReference type="Gene3D" id="2.40.170.20">
    <property type="entry name" value="TonB-dependent receptor, beta-barrel domain"/>
    <property type="match status" value="1"/>
</dbReference>
<accession>A0ABR9YYW4</accession>
<feature type="domain" description="TonB-dependent receptor-like beta-barrel" evidence="12">
    <location>
        <begin position="343"/>
        <end position="821"/>
    </location>
</feature>
<proteinExistence type="inferred from homology"/>
<keyword evidence="15" id="KW-1185">Reference proteome</keyword>
<feature type="region of interest" description="Disordered" evidence="10">
    <location>
        <begin position="37"/>
        <end position="101"/>
    </location>
</feature>
<dbReference type="InterPro" id="IPR037066">
    <property type="entry name" value="Plug_dom_sf"/>
</dbReference>
<keyword evidence="7 8" id="KW-0998">Cell outer membrane</keyword>
<evidence type="ECO:0000256" key="5">
    <source>
        <dbReference type="ARBA" id="ARBA00023077"/>
    </source>
</evidence>
<dbReference type="EMBL" id="JABCQH010000024">
    <property type="protein sequence ID" value="MBF0889753.1"/>
    <property type="molecule type" value="Genomic_DNA"/>
</dbReference>